<dbReference type="Proteomes" id="UP001611383">
    <property type="component" value="Chromosome"/>
</dbReference>
<evidence type="ECO:0000256" key="1">
    <source>
        <dbReference type="ARBA" id="ARBA00022741"/>
    </source>
</evidence>
<dbReference type="InterPro" id="IPR058031">
    <property type="entry name" value="AAA_lid_NorR"/>
</dbReference>
<dbReference type="InterPro" id="IPR025943">
    <property type="entry name" value="Sigma_54_int_dom_ATP-bd_2"/>
</dbReference>
<dbReference type="Pfam" id="PF25601">
    <property type="entry name" value="AAA_lid_14"/>
    <property type="match status" value="1"/>
</dbReference>
<organism evidence="5 6">
    <name type="scientific">Archangium minus</name>
    <dbReference type="NCBI Taxonomy" id="83450"/>
    <lineage>
        <taxon>Bacteria</taxon>
        <taxon>Pseudomonadati</taxon>
        <taxon>Myxococcota</taxon>
        <taxon>Myxococcia</taxon>
        <taxon>Myxococcales</taxon>
        <taxon>Cystobacterineae</taxon>
        <taxon>Archangiaceae</taxon>
        <taxon>Archangium</taxon>
    </lineage>
</organism>
<keyword evidence="6" id="KW-1185">Reference proteome</keyword>
<keyword evidence="1" id="KW-0547">Nucleotide-binding</keyword>
<proteinExistence type="predicted"/>
<dbReference type="PROSITE" id="PS00676">
    <property type="entry name" value="SIGMA54_INTERACT_2"/>
    <property type="match status" value="1"/>
</dbReference>
<sequence>MNIRVLPEEVLLARLPVYQYRAWSRAWALALRELFQLPHPSDEGLSSFALLTGTPLESVGRARASAHGLEDLLRELASEWERRARDGDDRCRISMLPGGIVGVEIPVDEAGLRQWLLRYKQKESALDRFITEDIQLLCQLQIAMDHARSQESVLITGETGTGKGALAEAIHAMSGRKTLCPINCTAIAASLIESELFGHLKGSFTGASRDREGLIAAAENGTLFLDEVGDLAPEVQPKLLRVLREREYRRVGETEVRRTHARFIAATNANLLESVTQGLFRADLLQRLSACHIELPPLRDRPDDICLIAERVLKDEGHSGLTTEPVRTLMTRYDWPGNVAELVDAMRYAAVASRGAPIRISHLPDAVVQEAYPPTGTASQILLTAQVLNNSDIPKDHDTFPESLDAVLGEHLKSPPPIANNEEVDELVGAFVQLAFMLPGSAVLLTQAALDGALAQLRTVSLLSELRQHLSTSHFSSDIISTLDARLRVELEDVKGPPLVGMGIQVLMQLLGSDDPDDRSKLLEWALKFKKVVPMIVHLVQAIRQNTETPKPVAVNAMAVQPPRPVSFAQLQGTRDWLDPRNRPVVERAVRAAKGVKRTAGALLKINSSSYIARVIRAHGLQDLCDELTRARRAESGARTRSGGAPRKEKQVSVDVKPNDVAKGEKQDAAEEK</sequence>
<evidence type="ECO:0000313" key="6">
    <source>
        <dbReference type="Proteomes" id="UP001611383"/>
    </source>
</evidence>
<dbReference type="PANTHER" id="PTHR32071">
    <property type="entry name" value="TRANSCRIPTIONAL REGULATORY PROTEIN"/>
    <property type="match status" value="1"/>
</dbReference>
<protein>
    <submittedName>
        <fullName evidence="5">AAA domain-containing protein</fullName>
    </submittedName>
</protein>
<dbReference type="SUPFAM" id="SSF52540">
    <property type="entry name" value="P-loop containing nucleoside triphosphate hydrolases"/>
    <property type="match status" value="1"/>
</dbReference>
<name>A0ABY9WKT8_9BACT</name>
<dbReference type="InterPro" id="IPR003593">
    <property type="entry name" value="AAA+_ATPase"/>
</dbReference>
<dbReference type="CDD" id="cd00009">
    <property type="entry name" value="AAA"/>
    <property type="match status" value="1"/>
</dbReference>
<dbReference type="PROSITE" id="PS50045">
    <property type="entry name" value="SIGMA54_INTERACT_4"/>
    <property type="match status" value="1"/>
</dbReference>
<dbReference type="EMBL" id="CP043494">
    <property type="protein sequence ID" value="WNG44238.1"/>
    <property type="molecule type" value="Genomic_DNA"/>
</dbReference>
<dbReference type="PROSITE" id="PS00675">
    <property type="entry name" value="SIGMA54_INTERACT_1"/>
    <property type="match status" value="1"/>
</dbReference>
<evidence type="ECO:0000256" key="2">
    <source>
        <dbReference type="ARBA" id="ARBA00022840"/>
    </source>
</evidence>
<reference evidence="5 6" key="1">
    <citation type="submission" date="2019-08" db="EMBL/GenBank/DDBJ databases">
        <title>Archangium and Cystobacter genomes.</title>
        <authorList>
            <person name="Chen I.-C.K."/>
            <person name="Wielgoss S."/>
        </authorList>
    </citation>
    <scope>NUCLEOTIDE SEQUENCE [LARGE SCALE GENOMIC DNA]</scope>
    <source>
        <strain evidence="5 6">Cbm 6</strain>
    </source>
</reference>
<dbReference type="InterPro" id="IPR027417">
    <property type="entry name" value="P-loop_NTPase"/>
</dbReference>
<feature type="domain" description="Sigma-54 factor interaction" evidence="4">
    <location>
        <begin position="129"/>
        <end position="351"/>
    </location>
</feature>
<evidence type="ECO:0000259" key="4">
    <source>
        <dbReference type="PROSITE" id="PS50045"/>
    </source>
</evidence>
<keyword evidence="2" id="KW-0067">ATP-binding</keyword>
<dbReference type="SMART" id="SM00382">
    <property type="entry name" value="AAA"/>
    <property type="match status" value="1"/>
</dbReference>
<dbReference type="Gene3D" id="1.10.8.60">
    <property type="match status" value="1"/>
</dbReference>
<evidence type="ECO:0000256" key="3">
    <source>
        <dbReference type="SAM" id="MobiDB-lite"/>
    </source>
</evidence>
<dbReference type="Pfam" id="PF00158">
    <property type="entry name" value="Sigma54_activat"/>
    <property type="match status" value="1"/>
</dbReference>
<dbReference type="InterPro" id="IPR002078">
    <property type="entry name" value="Sigma_54_int"/>
</dbReference>
<accession>A0ABY9WKT8</accession>
<feature type="compositionally biased region" description="Basic and acidic residues" evidence="3">
    <location>
        <begin position="646"/>
        <end position="673"/>
    </location>
</feature>
<dbReference type="InterPro" id="IPR025662">
    <property type="entry name" value="Sigma_54_int_dom_ATP-bd_1"/>
</dbReference>
<feature type="region of interest" description="Disordered" evidence="3">
    <location>
        <begin position="633"/>
        <end position="673"/>
    </location>
</feature>
<evidence type="ECO:0000313" key="5">
    <source>
        <dbReference type="EMBL" id="WNG44238.1"/>
    </source>
</evidence>
<dbReference type="Gene3D" id="3.40.50.300">
    <property type="entry name" value="P-loop containing nucleotide triphosphate hydrolases"/>
    <property type="match status" value="1"/>
</dbReference>
<gene>
    <name evidence="5" type="ORF">F0U60_09050</name>
</gene>